<name>A0A3P7IGP0_STRVU</name>
<protein>
    <submittedName>
        <fullName evidence="1">Uncharacterized protein</fullName>
    </submittedName>
</protein>
<dbReference type="AlphaFoldDB" id="A0A3P7IGP0"/>
<dbReference type="OrthoDB" id="5865249at2759"/>
<evidence type="ECO:0000313" key="2">
    <source>
        <dbReference type="Proteomes" id="UP000270094"/>
    </source>
</evidence>
<dbReference type="EMBL" id="UYYB01009811">
    <property type="protein sequence ID" value="VDM68736.1"/>
    <property type="molecule type" value="Genomic_DNA"/>
</dbReference>
<evidence type="ECO:0000313" key="1">
    <source>
        <dbReference type="EMBL" id="VDM68736.1"/>
    </source>
</evidence>
<dbReference type="Proteomes" id="UP000270094">
    <property type="component" value="Unassembled WGS sequence"/>
</dbReference>
<sequence>MQTAKQRYDAVKPRERVEFRGYRFVIPDPNFRMPKFQCCNGAHEGAEPCRQKSDSFDLTDCVNEVYP</sequence>
<proteinExistence type="predicted"/>
<organism evidence="1 2">
    <name type="scientific">Strongylus vulgaris</name>
    <name type="common">Blood worm</name>
    <dbReference type="NCBI Taxonomy" id="40348"/>
    <lineage>
        <taxon>Eukaryota</taxon>
        <taxon>Metazoa</taxon>
        <taxon>Ecdysozoa</taxon>
        <taxon>Nematoda</taxon>
        <taxon>Chromadorea</taxon>
        <taxon>Rhabditida</taxon>
        <taxon>Rhabditina</taxon>
        <taxon>Rhabditomorpha</taxon>
        <taxon>Strongyloidea</taxon>
        <taxon>Strongylidae</taxon>
        <taxon>Strongylus</taxon>
    </lineage>
</organism>
<keyword evidence="2" id="KW-1185">Reference proteome</keyword>
<reference evidence="1 2" key="1">
    <citation type="submission" date="2018-11" db="EMBL/GenBank/DDBJ databases">
        <authorList>
            <consortium name="Pathogen Informatics"/>
        </authorList>
    </citation>
    <scope>NUCLEOTIDE SEQUENCE [LARGE SCALE GENOMIC DNA]</scope>
</reference>
<gene>
    <name evidence="1" type="ORF">SVUK_LOCUS3734</name>
</gene>
<accession>A0A3P7IGP0</accession>